<keyword evidence="3" id="KW-0408">Iron</keyword>
<dbReference type="STRING" id="1286171.EAL2_c15350"/>
<dbReference type="GO" id="GO:0046872">
    <property type="term" value="F:metal ion binding"/>
    <property type="evidence" value="ECO:0007669"/>
    <property type="project" value="UniProtKB-KW"/>
</dbReference>
<name>W8T7F9_PEPAC</name>
<dbReference type="KEGG" id="eac:EAL2_c15350"/>
<dbReference type="AlphaFoldDB" id="W8T7F9"/>
<evidence type="ECO:0000256" key="2">
    <source>
        <dbReference type="ARBA" id="ARBA00022723"/>
    </source>
</evidence>
<evidence type="ECO:0000313" key="6">
    <source>
        <dbReference type="EMBL" id="AHM56830.1"/>
    </source>
</evidence>
<dbReference type="InterPro" id="IPR051805">
    <property type="entry name" value="Dehydratase_Activator_Redct"/>
</dbReference>
<dbReference type="RefSeq" id="WP_025435810.1">
    <property type="nucleotide sequence ID" value="NZ_CP007452.1"/>
</dbReference>
<evidence type="ECO:0000256" key="4">
    <source>
        <dbReference type="ARBA" id="ARBA00023014"/>
    </source>
</evidence>
<dbReference type="SUPFAM" id="SSF53067">
    <property type="entry name" value="Actin-like ATPase domain"/>
    <property type="match status" value="1"/>
</dbReference>
<dbReference type="Proteomes" id="UP000019591">
    <property type="component" value="Chromosome"/>
</dbReference>
<dbReference type="eggNOG" id="COG1924">
    <property type="taxonomic scope" value="Bacteria"/>
</dbReference>
<dbReference type="GO" id="GO:0051536">
    <property type="term" value="F:iron-sulfur cluster binding"/>
    <property type="evidence" value="ECO:0007669"/>
    <property type="project" value="UniProtKB-KW"/>
</dbReference>
<sequence length="261" mass="27657">MFYSIGIDAGSVATKGVLFNGDIVETALMPTGWSPKDASCEVLELLLKKSGVNRDDVKKIIGTGYGRISMPFVDKAVTEITCHAKGAHFLNANTRTILDIGGQDSKVISIDESGNVLDFSMNDKCAAGTGRFLQVMTATLGVDIAELDSMIDESVKPQPISSMCTVFAESEVISLLAKGIDKKSVLLGLIHSISNRASSLMSKIPLTQDVAFTGGVARCKTTIRALEEKIGTPLFVSEHSQIVGALGAAVIAYNSVKKQQA</sequence>
<evidence type="ECO:0000313" key="7">
    <source>
        <dbReference type="Proteomes" id="UP000019591"/>
    </source>
</evidence>
<dbReference type="HOGENOM" id="CLU_066597_0_0_9"/>
<dbReference type="InterPro" id="IPR008275">
    <property type="entry name" value="CoA_E_activase_dom"/>
</dbReference>
<dbReference type="InterPro" id="IPR002731">
    <property type="entry name" value="ATPase_BadF"/>
</dbReference>
<accession>W8T7F9</accession>
<dbReference type="OrthoDB" id="9778513at2"/>
<evidence type="ECO:0000259" key="5">
    <source>
        <dbReference type="Pfam" id="PF01869"/>
    </source>
</evidence>
<dbReference type="Pfam" id="PF01869">
    <property type="entry name" value="BcrAD_BadFG"/>
    <property type="match status" value="1"/>
</dbReference>
<feature type="domain" description="ATPase BadF/BadG/BcrA/BcrD type" evidence="5">
    <location>
        <begin position="5"/>
        <end position="252"/>
    </location>
</feature>
<dbReference type="PANTHER" id="PTHR32329">
    <property type="entry name" value="BIFUNCTIONAL PROTEIN [INCLUDES 2-HYDROXYACYL-COA DEHYDRATASE (N-TER) AND ITS ACTIVATOR DOMAIN (C_TERM)-RELATED"/>
    <property type="match status" value="1"/>
</dbReference>
<evidence type="ECO:0000256" key="3">
    <source>
        <dbReference type="ARBA" id="ARBA00023004"/>
    </source>
</evidence>
<dbReference type="EMBL" id="CP007452">
    <property type="protein sequence ID" value="AHM56830.1"/>
    <property type="molecule type" value="Genomic_DNA"/>
</dbReference>
<organism evidence="6 7">
    <name type="scientific">Peptoclostridium acidaminophilum DSM 3953</name>
    <dbReference type="NCBI Taxonomy" id="1286171"/>
    <lineage>
        <taxon>Bacteria</taxon>
        <taxon>Bacillati</taxon>
        <taxon>Bacillota</taxon>
        <taxon>Clostridia</taxon>
        <taxon>Peptostreptococcales</taxon>
        <taxon>Peptoclostridiaceae</taxon>
        <taxon>Peptoclostridium</taxon>
    </lineage>
</organism>
<gene>
    <name evidence="6" type="primary">yjiL</name>
    <name evidence="6" type="ORF">EAL2_c15350</name>
</gene>
<dbReference type="PANTHER" id="PTHR32329:SF2">
    <property type="entry name" value="BIFUNCTIONAL PROTEIN [INCLUDES 2-HYDROXYACYL-COA DEHYDRATASE (N-TER) AND ITS ACTIVATOR DOMAIN (C_TERM)"/>
    <property type="match status" value="1"/>
</dbReference>
<keyword evidence="7" id="KW-1185">Reference proteome</keyword>
<reference evidence="6 7" key="1">
    <citation type="journal article" date="2014" name="Genome Announc.">
        <title>Complete Genome Sequence of Amino Acid-Utilizing Eubacterium acidaminophilum al-2 (DSM 3953).</title>
        <authorList>
            <person name="Poehlein A."/>
            <person name="Andreesen J.R."/>
            <person name="Daniel R."/>
        </authorList>
    </citation>
    <scope>NUCLEOTIDE SEQUENCE [LARGE SCALE GENOMIC DNA]</scope>
    <source>
        <strain evidence="6 7">DSM 3953</strain>
    </source>
</reference>
<dbReference type="CDD" id="cd24036">
    <property type="entry name" value="ASKHA_NBD_BcrAD_BadFG_HgdC_HadI"/>
    <property type="match status" value="1"/>
</dbReference>
<keyword evidence="2" id="KW-0479">Metal-binding</keyword>
<dbReference type="Gene3D" id="3.30.420.40">
    <property type="match status" value="2"/>
</dbReference>
<dbReference type="InterPro" id="IPR043129">
    <property type="entry name" value="ATPase_NBD"/>
</dbReference>
<proteinExistence type="predicted"/>
<dbReference type="NCBIfam" id="TIGR00241">
    <property type="entry name" value="CoA_E_activ"/>
    <property type="match status" value="1"/>
</dbReference>
<keyword evidence="4" id="KW-0411">Iron-sulfur</keyword>
<dbReference type="PATRIC" id="fig|1286171.3.peg.1486"/>
<evidence type="ECO:0000256" key="1">
    <source>
        <dbReference type="ARBA" id="ARBA00001966"/>
    </source>
</evidence>
<comment type="cofactor">
    <cofactor evidence="1">
        <name>[4Fe-4S] cluster</name>
        <dbReference type="ChEBI" id="CHEBI:49883"/>
    </cofactor>
</comment>
<protein>
    <submittedName>
        <fullName evidence="6">YjiL</fullName>
    </submittedName>
</protein>